<dbReference type="PANTHER" id="PTHR42345:SF2">
    <property type="entry name" value="HELICASE-LIKE PROTEIN"/>
    <property type="match status" value="1"/>
</dbReference>
<dbReference type="OrthoDB" id="20872at2759"/>
<evidence type="ECO:0000313" key="2">
    <source>
        <dbReference type="EMBL" id="ODM14361.1"/>
    </source>
</evidence>
<reference evidence="2 3" key="1">
    <citation type="journal article" date="2016" name="BMC Genomics">
        <title>Comparative genomic and transcriptomic analyses of the Fuzhuan brick tea-fermentation fungus Aspergillus cristatus.</title>
        <authorList>
            <person name="Ge Y."/>
            <person name="Wang Y."/>
            <person name="Liu Y."/>
            <person name="Tan Y."/>
            <person name="Ren X."/>
            <person name="Zhang X."/>
            <person name="Hyde K.D."/>
            <person name="Liu Y."/>
            <person name="Liu Z."/>
        </authorList>
    </citation>
    <scope>NUCLEOTIDE SEQUENCE [LARGE SCALE GENOMIC DNA]</scope>
    <source>
        <strain evidence="2 3">GZAAS20.1005</strain>
    </source>
</reference>
<feature type="region of interest" description="Disordered" evidence="1">
    <location>
        <begin position="1"/>
        <end position="29"/>
    </location>
</feature>
<proteinExistence type="predicted"/>
<accession>A0A1E3B0I3</accession>
<dbReference type="EMBL" id="JXNT01000027">
    <property type="protein sequence ID" value="ODM14361.1"/>
    <property type="molecule type" value="Genomic_DNA"/>
</dbReference>
<sequence>MASPSHAKPQAGPEHRRKSSQNSSNTPQLSREDVHALFVGAPYFLLDEGSFGLWQPQVIFPWCDHDLLIQKFWDRRPLSHSSFSLSTLHAHLPVPDGYVIKGDTPASLQGLQHAGGPKRPTFDISVYEVPNMLCSTAKEPGSLGFRHFLELPVADQVRYTGPEIPRPRPRLRRPSMMTSTIEAFDSIEHHANDPYAQCLDGTVHDRKAMLLDGPSAWKRIGVRDPSMENLIERLETVRAIRHDMLHAEVDKTILDMEPIEILHRDLYSKFLLPPPRSMIEEEGPHSLKSQIRMLTTALAAPGAWINFSLEEWRLHAGQILWEMPPHRDGDCLDPEECEDAQKKPWVNPGLERKWLLIQMLLASELLIRLDAVSRAGVLRDPDENITAIDIHEFDELRDGKVNWDLIVVRRFLDSFGISRCDNQTSMHSEEGLHGRRRSLRDAFTIHRRSSIKSASEAESAWECKLTPYHIEQQLHGLFVFAENIGWPGVDALKDLPSKINQDVYSRPVCSSATSTLGKDEMYSRNPSRRQILLHNIASQDSNDPKNNIGWITRSWLSGFVPPGESIRHLLLATVLENDPEALSTLGPVANLYGGFSYHGRSWWSKHCIVGRVLASLPETKECMGWIRSDALPVDRSTSQPLDGRWFEARVKELPPTNKKPRIQQGNKISHFSTPLGDGDVSREAFSLPVDRPRQESVSIDLDMLSFVSESDSKSESDAVVGVPTISFHVQSNSLDCQWTKESISLRHNIHFVTSYNCRPPAGKASISDDEDHHEPSHLPGHPLHASYEYVVLPVSDLIGATSLHKVVPGGEILVIDARGSARQETFARAWCAATGSNAVIGRAGRTCLACCIREARAVDVSVVIRVSDGEWNRAGRLYAVNSSRN</sequence>
<dbReference type="STRING" id="573508.A0A1E3B0I3"/>
<dbReference type="PANTHER" id="PTHR42345">
    <property type="entry name" value="TPR_REGION DOMAIN-CONTAINING PROTEIN"/>
    <property type="match status" value="1"/>
</dbReference>
<dbReference type="VEuPathDB" id="FungiDB:SI65_10196"/>
<name>A0A1E3B0I3_ASPCR</name>
<keyword evidence="3" id="KW-1185">Reference proteome</keyword>
<feature type="compositionally biased region" description="Polar residues" evidence="1">
    <location>
        <begin position="20"/>
        <end position="29"/>
    </location>
</feature>
<comment type="caution">
    <text evidence="2">The sequence shown here is derived from an EMBL/GenBank/DDBJ whole genome shotgun (WGS) entry which is preliminary data.</text>
</comment>
<dbReference type="Proteomes" id="UP000094569">
    <property type="component" value="Unassembled WGS sequence"/>
</dbReference>
<gene>
    <name evidence="2" type="ORF">SI65_10196</name>
</gene>
<protein>
    <submittedName>
        <fullName evidence="2">Uncharacterized protein</fullName>
    </submittedName>
</protein>
<evidence type="ECO:0000256" key="1">
    <source>
        <dbReference type="SAM" id="MobiDB-lite"/>
    </source>
</evidence>
<dbReference type="AlphaFoldDB" id="A0A1E3B0I3"/>
<evidence type="ECO:0000313" key="3">
    <source>
        <dbReference type="Proteomes" id="UP000094569"/>
    </source>
</evidence>
<organism evidence="2 3">
    <name type="scientific">Aspergillus cristatus</name>
    <name type="common">Chinese Fuzhuan brick tea-fermentation fungus</name>
    <name type="synonym">Eurotium cristatum</name>
    <dbReference type="NCBI Taxonomy" id="573508"/>
    <lineage>
        <taxon>Eukaryota</taxon>
        <taxon>Fungi</taxon>
        <taxon>Dikarya</taxon>
        <taxon>Ascomycota</taxon>
        <taxon>Pezizomycotina</taxon>
        <taxon>Eurotiomycetes</taxon>
        <taxon>Eurotiomycetidae</taxon>
        <taxon>Eurotiales</taxon>
        <taxon>Aspergillaceae</taxon>
        <taxon>Aspergillus</taxon>
        <taxon>Aspergillus subgen. Aspergillus</taxon>
    </lineage>
</organism>